<proteinExistence type="inferred from homology"/>
<dbReference type="PANTHER" id="PTHR47062">
    <property type="match status" value="1"/>
</dbReference>
<keyword evidence="6" id="KW-1185">Reference proteome</keyword>
<comment type="caution">
    <text evidence="5">The sequence shown here is derived from an EMBL/GenBank/DDBJ whole genome shotgun (WGS) entry which is preliminary data.</text>
</comment>
<evidence type="ECO:0000256" key="2">
    <source>
        <dbReference type="PROSITE-ProRule" id="PRU00285"/>
    </source>
</evidence>
<dbReference type="Proteomes" id="UP000690515">
    <property type="component" value="Unassembled WGS sequence"/>
</dbReference>
<feature type="domain" description="SHSP" evidence="4">
    <location>
        <begin position="30"/>
        <end position="141"/>
    </location>
</feature>
<accession>A0ABS5ZA90</accession>
<keyword evidence="1" id="KW-0346">Stress response</keyword>
<dbReference type="InterPro" id="IPR037913">
    <property type="entry name" value="ACD_IbpA/B"/>
</dbReference>
<sequence>MNSIDFTPLYRSSVGFDRLASLLDSALRNDHTSSTYPPYNIEVIDDNRYTISLAVAGFSREDLDIKMEQGILTIKGKNAEDKTERKYLYQGIASRSFERRFNLADHVEVTGAELNNGLLTINLVREIPEAMKPKTIAINASENVLEHKTSKEKVA</sequence>
<dbReference type="PANTHER" id="PTHR47062:SF1">
    <property type="entry name" value="SMALL HEAT SHOCK PROTEIN IBPA"/>
    <property type="match status" value="1"/>
</dbReference>
<protein>
    <submittedName>
        <fullName evidence="5">Hsp20 family protein</fullName>
    </submittedName>
</protein>
<reference evidence="5 6" key="1">
    <citation type="submission" date="2021-04" db="EMBL/GenBank/DDBJ databases">
        <authorList>
            <person name="Pira H."/>
            <person name="Risdian C."/>
            <person name="Wink J."/>
        </authorList>
    </citation>
    <scope>NUCLEOTIDE SEQUENCE [LARGE SCALE GENOMIC DNA]</scope>
    <source>
        <strain evidence="5 6">WH53</strain>
    </source>
</reference>
<evidence type="ECO:0000256" key="3">
    <source>
        <dbReference type="RuleBase" id="RU003616"/>
    </source>
</evidence>
<name>A0ABS5ZA90_9GAMM</name>
<evidence type="ECO:0000313" key="6">
    <source>
        <dbReference type="Proteomes" id="UP000690515"/>
    </source>
</evidence>
<evidence type="ECO:0000256" key="1">
    <source>
        <dbReference type="ARBA" id="ARBA00023016"/>
    </source>
</evidence>
<dbReference type="SUPFAM" id="SSF49764">
    <property type="entry name" value="HSP20-like chaperones"/>
    <property type="match status" value="1"/>
</dbReference>
<dbReference type="Pfam" id="PF00011">
    <property type="entry name" value="HSP20"/>
    <property type="match status" value="1"/>
</dbReference>
<comment type="similarity">
    <text evidence="2 3">Belongs to the small heat shock protein (HSP20) family.</text>
</comment>
<evidence type="ECO:0000259" key="4">
    <source>
        <dbReference type="PROSITE" id="PS01031"/>
    </source>
</evidence>
<gene>
    <name evidence="5" type="ORF">KCG35_07010</name>
</gene>
<dbReference type="EMBL" id="JAGSOY010000011">
    <property type="protein sequence ID" value="MBU2710803.1"/>
    <property type="molecule type" value="Genomic_DNA"/>
</dbReference>
<dbReference type="Gene3D" id="2.60.40.790">
    <property type="match status" value="1"/>
</dbReference>
<evidence type="ECO:0000313" key="5">
    <source>
        <dbReference type="EMBL" id="MBU2710803.1"/>
    </source>
</evidence>
<dbReference type="InterPro" id="IPR002068">
    <property type="entry name" value="A-crystallin/Hsp20_dom"/>
</dbReference>
<dbReference type="RefSeq" id="WP_215818969.1">
    <property type="nucleotide sequence ID" value="NZ_JAGSOY010000011.1"/>
</dbReference>
<dbReference type="CDD" id="cd06470">
    <property type="entry name" value="ACD_IbpA-B_like"/>
    <property type="match status" value="1"/>
</dbReference>
<organism evidence="5 6">
    <name type="scientific">Zooshikella harenae</name>
    <dbReference type="NCBI Taxonomy" id="2827238"/>
    <lineage>
        <taxon>Bacteria</taxon>
        <taxon>Pseudomonadati</taxon>
        <taxon>Pseudomonadota</taxon>
        <taxon>Gammaproteobacteria</taxon>
        <taxon>Oceanospirillales</taxon>
        <taxon>Zooshikellaceae</taxon>
        <taxon>Zooshikella</taxon>
    </lineage>
</organism>
<dbReference type="PROSITE" id="PS01031">
    <property type="entry name" value="SHSP"/>
    <property type="match status" value="1"/>
</dbReference>
<dbReference type="InterPro" id="IPR008978">
    <property type="entry name" value="HSP20-like_chaperone"/>
</dbReference>